<evidence type="ECO:0000259" key="2">
    <source>
        <dbReference type="PROSITE" id="PS51910"/>
    </source>
</evidence>
<dbReference type="InterPro" id="IPR001223">
    <property type="entry name" value="Glyco_hydro18_cat"/>
</dbReference>
<dbReference type="Proteomes" id="UP000046392">
    <property type="component" value="Unplaced"/>
</dbReference>
<proteinExistence type="predicted"/>
<accession>A0A0N5CDQ1</accession>
<feature type="domain" description="GH18" evidence="2">
    <location>
        <begin position="474"/>
        <end position="829"/>
    </location>
</feature>
<dbReference type="PROSITE" id="PS51910">
    <property type="entry name" value="GH18_2"/>
    <property type="match status" value="3"/>
</dbReference>
<feature type="domain" description="GH18" evidence="2">
    <location>
        <begin position="41"/>
        <end position="463"/>
    </location>
</feature>
<dbReference type="SMART" id="SM00636">
    <property type="entry name" value="Glyco_18"/>
    <property type="match status" value="1"/>
</dbReference>
<dbReference type="GO" id="GO:0008061">
    <property type="term" value="F:chitin binding"/>
    <property type="evidence" value="ECO:0007669"/>
    <property type="project" value="InterPro"/>
</dbReference>
<dbReference type="PANTHER" id="PTHR11177:SF401">
    <property type="entry name" value="CHITINASE-LIKE PROTEIN C25A8.4"/>
    <property type="match status" value="1"/>
</dbReference>
<dbReference type="PANTHER" id="PTHR11177">
    <property type="entry name" value="CHITINASE"/>
    <property type="match status" value="1"/>
</dbReference>
<keyword evidence="1" id="KW-0732">Signal</keyword>
<dbReference type="GO" id="GO:0005975">
    <property type="term" value="P:carbohydrate metabolic process"/>
    <property type="evidence" value="ECO:0007669"/>
    <property type="project" value="InterPro"/>
</dbReference>
<dbReference type="InterPro" id="IPR017853">
    <property type="entry name" value="GH"/>
</dbReference>
<protein>
    <submittedName>
        <fullName evidence="4">Glyco_18 domain-containing protein</fullName>
    </submittedName>
</protein>
<evidence type="ECO:0000313" key="3">
    <source>
        <dbReference type="Proteomes" id="UP000046392"/>
    </source>
</evidence>
<dbReference type="GO" id="GO:0006032">
    <property type="term" value="P:chitin catabolic process"/>
    <property type="evidence" value="ECO:0007669"/>
    <property type="project" value="TreeGrafter"/>
</dbReference>
<dbReference type="Gene3D" id="3.20.20.80">
    <property type="entry name" value="Glycosidases"/>
    <property type="match status" value="3"/>
</dbReference>
<feature type="domain" description="GH18" evidence="2">
    <location>
        <begin position="875"/>
        <end position="1219"/>
    </location>
</feature>
<dbReference type="SUPFAM" id="SSF51445">
    <property type="entry name" value="(Trans)glycosidases"/>
    <property type="match status" value="3"/>
</dbReference>
<name>A0A0N5CDQ1_STREA</name>
<organism evidence="3 4">
    <name type="scientific">Strongyloides papillosus</name>
    <name type="common">Intestinal threadworm</name>
    <dbReference type="NCBI Taxonomy" id="174720"/>
    <lineage>
        <taxon>Eukaryota</taxon>
        <taxon>Metazoa</taxon>
        <taxon>Ecdysozoa</taxon>
        <taxon>Nematoda</taxon>
        <taxon>Chromadorea</taxon>
        <taxon>Rhabditida</taxon>
        <taxon>Tylenchina</taxon>
        <taxon>Panagrolaimomorpha</taxon>
        <taxon>Strongyloidoidea</taxon>
        <taxon>Strongyloididae</taxon>
        <taxon>Strongyloides</taxon>
    </lineage>
</organism>
<evidence type="ECO:0000313" key="4">
    <source>
        <dbReference type="WBParaSite" id="SPAL_0001599400.1"/>
    </source>
</evidence>
<dbReference type="InterPro" id="IPR011583">
    <property type="entry name" value="Chitinase_II/V-like_cat"/>
</dbReference>
<dbReference type="InterPro" id="IPR050314">
    <property type="entry name" value="Glycosyl_Hydrlase_18"/>
</dbReference>
<sequence>MLIFPLLTIILLPLFLNGEKNEENKIIMENGTLSTSTMPSNSFFCFTHPRNSISLKEENFNELNCTHIMYGVMGIDNNMQIIPGNVNDDLVLSGYTNYQILNLVKKSKKNIKLFADVMYDSTTELLDYEFYRKKFIDNIIRLMKLWSFDGIFLRTDVNALSSYSFMSFLDEFNVATDDASSKLNGKKIKIILRINGPMISQLKHHLLKLATKVDKLYITMPIPNLRSKDSKVEHIDPLYTSPQIPDYKALSKVISEANTLYSVPKTKIVVGLNIWARGYLLTDNTSFHHGSSHKHEFKKSNYTGLYNGYYTLSEVCKDKNNEIDYSTYNSKSMNVYEGSNEEIDMTNTTDPGDLTLITQYVQQESVETSTVKISKREIEEEKSNASLIYDVDSQTTAVFGNNGLYYQYVDPQHESFFNKLRWILNNGYGGVGLTNMEGDDSDDFCGYGKYPLHKAVTKIFQFSKHTPQIGNNECTRICKVSPSTTIGNIFENLQPSYCSHISVDDITFTPIGDIKLPDESDKFIKDFENWDVDVKPYLMITVGQNMGSVQWRSLLLNYFYKEKFIKNLLKFMDTYGIKHVNIVWTVEKFSSSFDGKTFSKFLLDLKKALGFNRYLFCNILPYNAYSNFYQIDEMVTAVDYFILEAHKFRDVWDKKTSHHSTLLIESPLLEKRQMSADAFANDWIGRGVNPNMIIVEFSVGGQVVEMQTSAIRDTAMDNYIGLPVAPNNDNLRDGSKDNLSQDKICEIIQNNVTIQRFVEDMGVPYIVEGKNFISYDNEKSARMKAIWASVKKFAGVSLKNIELDNIGGTCPAMNSYPILKIIASTQICNQCKRESSNDVAVLYDSKKEDEVMKVGENNTKNEESEVCNKINGKYRTVCVYRLPQKKDKFPLLPQKIPYSKCDEVLTEDVLLLPNASIIFRDEYSKSISTRLSRQLKKNKKVPVRTTITCFLPKNDFDILLDDPQNLADKIVDHLVEYNLQGVELRCHSTLTPKMKKRYSEFVEVLRQTISLKLKTNSCTKILSLSLPSWAENVPQLYDVNVLNNLDYLSLDINNDMPSPTRANINEDKNENDIKMIEQTIQSWERAGIDTKKVLLNIPIYARSVPVDLNITRGLLTPSKSSGTVMVRRIEQKILCKELKKTGSVMRISYDHISGKSILLSNEEVTYETQDTLFYKLKYVMREKLGGILFNSLNDDDFSNECKQGMYSLLMSTKEALCQN</sequence>
<dbReference type="WBParaSite" id="SPAL_0001599400.1">
    <property type="protein sequence ID" value="SPAL_0001599400.1"/>
    <property type="gene ID" value="SPAL_0001599400"/>
</dbReference>
<dbReference type="GO" id="GO:0004568">
    <property type="term" value="F:chitinase activity"/>
    <property type="evidence" value="ECO:0007669"/>
    <property type="project" value="TreeGrafter"/>
</dbReference>
<dbReference type="InterPro" id="IPR029070">
    <property type="entry name" value="Chitinase_insertion_sf"/>
</dbReference>
<keyword evidence="3" id="KW-1185">Reference proteome</keyword>
<dbReference type="GO" id="GO:0005576">
    <property type="term" value="C:extracellular region"/>
    <property type="evidence" value="ECO:0007669"/>
    <property type="project" value="TreeGrafter"/>
</dbReference>
<dbReference type="Gene3D" id="3.10.50.10">
    <property type="match status" value="3"/>
</dbReference>
<dbReference type="Pfam" id="PF00704">
    <property type="entry name" value="Glyco_hydro_18"/>
    <property type="match status" value="3"/>
</dbReference>
<feature type="chain" id="PRO_5005895727" evidence="1">
    <location>
        <begin position="19"/>
        <end position="1219"/>
    </location>
</feature>
<dbReference type="AlphaFoldDB" id="A0A0N5CDQ1"/>
<dbReference type="STRING" id="174720.A0A0N5CDQ1"/>
<evidence type="ECO:0000256" key="1">
    <source>
        <dbReference type="SAM" id="SignalP"/>
    </source>
</evidence>
<feature type="signal peptide" evidence="1">
    <location>
        <begin position="1"/>
        <end position="18"/>
    </location>
</feature>
<reference evidence="4" key="1">
    <citation type="submission" date="2017-02" db="UniProtKB">
        <authorList>
            <consortium name="WormBaseParasite"/>
        </authorList>
    </citation>
    <scope>IDENTIFICATION</scope>
</reference>